<evidence type="ECO:0000313" key="1">
    <source>
        <dbReference type="EMBL" id="KAJ7015703.1"/>
    </source>
</evidence>
<protein>
    <submittedName>
        <fullName evidence="1">Uncharacterized protein</fullName>
    </submittedName>
</protein>
<sequence length="483" mass="53077">MLAFAIHKPHVNLNKKLAFLSLFFTTTWALNSCFKPPLVLIPTPLPQLPSSNKQQYRTFKRLSPVFCSSKPNSKFLTVLCLLKLMASLFLPSCCPSLWFGPPEVKEIKVGDFKGEMHPGIACSSKMGGWNGGTKALAGNSNLHNGTSLKLSKVRGDKRNHRAESGIGNHYAMSLFVIYQGAVKYQLRLWPRNQVIQKGYGLPWARLPNSFDLSAEWSACKLQVSGHQQEILAGDPPGQALAEELGAPIALEGKDAGESNGQRKIQMNISRMQIEVMPRRVDLGNRVYGESAKRMSAEELEEGKPVFERYFISHKGKDSSAFYSGCEDDALPNIKMGSWPCKSSAVLRHGVRGLVIDPYYRSSIINALLTLGSAHFVNKCDNGIVIHRNRNPNAGPIEQVQKIVLSTWAIAGKLFARSIKILESPKPQVGQSFENGFFNAKNIAGLQGSKTLGKENPSTAPMAVAPDNLVLEGDLKVETMTVED</sequence>
<name>A0AAD6RV22_9ROSI</name>
<evidence type="ECO:0000313" key="2">
    <source>
        <dbReference type="Proteomes" id="UP001164929"/>
    </source>
</evidence>
<proteinExistence type="predicted"/>
<comment type="caution">
    <text evidence="1">The sequence shown here is derived from an EMBL/GenBank/DDBJ whole genome shotgun (WGS) entry which is preliminary data.</text>
</comment>
<dbReference type="AlphaFoldDB" id="A0AAD6RV22"/>
<keyword evidence="2" id="KW-1185">Reference proteome</keyword>
<reference evidence="1 2" key="1">
    <citation type="journal article" date="2023" name="Mol. Ecol. Resour.">
        <title>Chromosome-level genome assembly of a triploid poplar Populus alba 'Berolinensis'.</title>
        <authorList>
            <person name="Chen S."/>
            <person name="Yu Y."/>
            <person name="Wang X."/>
            <person name="Wang S."/>
            <person name="Zhang T."/>
            <person name="Zhou Y."/>
            <person name="He R."/>
            <person name="Meng N."/>
            <person name="Wang Y."/>
            <person name="Liu W."/>
            <person name="Liu Z."/>
            <person name="Liu J."/>
            <person name="Guo Q."/>
            <person name="Huang H."/>
            <person name="Sederoff R.R."/>
            <person name="Wang G."/>
            <person name="Qu G."/>
            <person name="Chen S."/>
        </authorList>
    </citation>
    <scope>NUCLEOTIDE SEQUENCE [LARGE SCALE GENOMIC DNA]</scope>
    <source>
        <strain evidence="1">SC-2020</strain>
    </source>
</reference>
<accession>A0AAD6RV22</accession>
<dbReference type="Proteomes" id="UP001164929">
    <property type="component" value="Chromosome 1"/>
</dbReference>
<organism evidence="1 2">
    <name type="scientific">Populus alba x Populus x berolinensis</name>
    <dbReference type="NCBI Taxonomy" id="444605"/>
    <lineage>
        <taxon>Eukaryota</taxon>
        <taxon>Viridiplantae</taxon>
        <taxon>Streptophyta</taxon>
        <taxon>Embryophyta</taxon>
        <taxon>Tracheophyta</taxon>
        <taxon>Spermatophyta</taxon>
        <taxon>Magnoliopsida</taxon>
        <taxon>eudicotyledons</taxon>
        <taxon>Gunneridae</taxon>
        <taxon>Pentapetalae</taxon>
        <taxon>rosids</taxon>
        <taxon>fabids</taxon>
        <taxon>Malpighiales</taxon>
        <taxon>Salicaceae</taxon>
        <taxon>Saliceae</taxon>
        <taxon>Populus</taxon>
    </lineage>
</organism>
<gene>
    <name evidence="1" type="ORF">NC653_004871</name>
</gene>
<dbReference type="EMBL" id="JAQIZT010000001">
    <property type="protein sequence ID" value="KAJ7015703.1"/>
    <property type="molecule type" value="Genomic_DNA"/>
</dbReference>